<evidence type="ECO:0000256" key="3">
    <source>
        <dbReference type="ARBA" id="ARBA00004496"/>
    </source>
</evidence>
<protein>
    <recommendedName>
        <fullName evidence="17">UDP-N-acetylenolpyruvoylglucosamine reductase</fullName>
        <ecNumber evidence="17">1.3.1.98</ecNumber>
    </recommendedName>
    <alternativeName>
        <fullName evidence="17">UDP-N-acetylmuramate dehydrogenase</fullName>
    </alternativeName>
</protein>
<comment type="subcellular location">
    <subcellularLocation>
        <location evidence="3 17">Cytoplasm</location>
    </subcellularLocation>
</comment>
<dbReference type="NCBIfam" id="TIGR00179">
    <property type="entry name" value="murB"/>
    <property type="match status" value="1"/>
</dbReference>
<feature type="active site" evidence="17">
    <location>
        <position position="374"/>
    </location>
</feature>
<dbReference type="GO" id="GO:0005829">
    <property type="term" value="C:cytosol"/>
    <property type="evidence" value="ECO:0007669"/>
    <property type="project" value="TreeGrafter"/>
</dbReference>
<dbReference type="Proteomes" id="UP000249886">
    <property type="component" value="Unassembled WGS sequence"/>
</dbReference>
<keyword evidence="11 17" id="KW-0133">Cell shape</keyword>
<dbReference type="GO" id="GO:0008762">
    <property type="term" value="F:UDP-N-acetylmuramate dehydrogenase activity"/>
    <property type="evidence" value="ECO:0007669"/>
    <property type="project" value="UniProtKB-UniRule"/>
</dbReference>
<dbReference type="Gene3D" id="3.30.43.10">
    <property type="entry name" value="Uridine Diphospho-n-acetylenolpyruvylglucosamine Reductase, domain 2"/>
    <property type="match status" value="1"/>
</dbReference>
<keyword evidence="8 17" id="KW-0285">Flavoprotein</keyword>
<evidence type="ECO:0000256" key="9">
    <source>
        <dbReference type="ARBA" id="ARBA00022827"/>
    </source>
</evidence>
<dbReference type="InterPro" id="IPR036318">
    <property type="entry name" value="FAD-bd_PCMH-like_sf"/>
</dbReference>
<keyword evidence="15 17" id="KW-0961">Cell wall biogenesis/degradation</keyword>
<dbReference type="InterPro" id="IPR011601">
    <property type="entry name" value="MurB_C"/>
</dbReference>
<keyword evidence="13 17" id="KW-0560">Oxidoreductase</keyword>
<dbReference type="SUPFAM" id="SSF56176">
    <property type="entry name" value="FAD-binding/transporter-associated domain-like"/>
    <property type="match status" value="1"/>
</dbReference>
<comment type="function">
    <text evidence="2 17">Cell wall formation.</text>
</comment>
<dbReference type="GO" id="GO:0051301">
    <property type="term" value="P:cell division"/>
    <property type="evidence" value="ECO:0007669"/>
    <property type="project" value="UniProtKB-KW"/>
</dbReference>
<comment type="cofactor">
    <cofactor evidence="1 17">
        <name>FAD</name>
        <dbReference type="ChEBI" id="CHEBI:57692"/>
    </cofactor>
</comment>
<evidence type="ECO:0000256" key="1">
    <source>
        <dbReference type="ARBA" id="ARBA00001974"/>
    </source>
</evidence>
<evidence type="ECO:0000256" key="6">
    <source>
        <dbReference type="ARBA" id="ARBA00022490"/>
    </source>
</evidence>
<dbReference type="PANTHER" id="PTHR21071:SF4">
    <property type="entry name" value="UDP-N-ACETYLENOLPYRUVOYLGLUCOSAMINE REDUCTASE"/>
    <property type="match status" value="1"/>
</dbReference>
<reference evidence="18 19" key="1">
    <citation type="submission" date="2018-06" db="EMBL/GenBank/DDBJ databases">
        <authorList>
            <consortium name="Pathogen Informatics"/>
            <person name="Doyle S."/>
        </authorList>
    </citation>
    <scope>NUCLEOTIDE SEQUENCE [LARGE SCALE GENOMIC DNA]</scope>
    <source>
        <strain evidence="18 19">NCTC10254</strain>
    </source>
</reference>
<gene>
    <name evidence="17 18" type="primary">murB</name>
    <name evidence="18" type="ORF">NCTC10254_00600</name>
</gene>
<evidence type="ECO:0000313" key="18">
    <source>
        <dbReference type="EMBL" id="SPW24230.1"/>
    </source>
</evidence>
<keyword evidence="9 17" id="KW-0274">FAD</keyword>
<evidence type="ECO:0000256" key="2">
    <source>
        <dbReference type="ARBA" id="ARBA00003921"/>
    </source>
</evidence>
<dbReference type="PROSITE" id="PS51387">
    <property type="entry name" value="FAD_PCMH"/>
    <property type="match status" value="1"/>
</dbReference>
<dbReference type="UniPathway" id="UPA00219"/>
<accession>A0A6H9XSJ7</accession>
<evidence type="ECO:0000256" key="13">
    <source>
        <dbReference type="ARBA" id="ARBA00023002"/>
    </source>
</evidence>
<evidence type="ECO:0000256" key="4">
    <source>
        <dbReference type="ARBA" id="ARBA00004752"/>
    </source>
</evidence>
<keyword evidence="14 17" id="KW-0131">Cell cycle</keyword>
<dbReference type="InterPro" id="IPR036635">
    <property type="entry name" value="MurB_C_sf"/>
</dbReference>
<organism evidence="18 19">
    <name type="scientific">Corynebacterium matruchotii</name>
    <dbReference type="NCBI Taxonomy" id="43768"/>
    <lineage>
        <taxon>Bacteria</taxon>
        <taxon>Bacillati</taxon>
        <taxon>Actinomycetota</taxon>
        <taxon>Actinomycetes</taxon>
        <taxon>Mycobacteriales</taxon>
        <taxon>Corynebacteriaceae</taxon>
        <taxon>Corynebacterium</taxon>
    </lineage>
</organism>
<feature type="active site" evidence="17">
    <location>
        <position position="187"/>
    </location>
</feature>
<name>A0A6H9XSJ7_9CORY</name>
<dbReference type="InterPro" id="IPR003170">
    <property type="entry name" value="MurB"/>
</dbReference>
<comment type="similarity">
    <text evidence="5 17">Belongs to the MurB family.</text>
</comment>
<evidence type="ECO:0000256" key="16">
    <source>
        <dbReference type="ARBA" id="ARBA00048914"/>
    </source>
</evidence>
<dbReference type="GO" id="GO:0071949">
    <property type="term" value="F:FAD binding"/>
    <property type="evidence" value="ECO:0007669"/>
    <property type="project" value="InterPro"/>
</dbReference>
<sequence length="382" mass="41428">MVTMLMEPLLQLFDAHVRGVVEKRDDVQLVDTTFAQLTTLHLGGRPAHTLRCTTRDAVVDIVQLLDKHNIPLLVVGGGSNLVIADGDIPLIAVIVACDEIYLDKETGELEADAGAVWDTVVSLSVDQGMGGIECLSGIPGSAGATPVQNVGAYGVEIADVLTEVELYRRDTGVREWVRSADLELSYRYSNLKFTNKAVVLGIRLRLRNDGLSAPLRFGELARVLNVSVNEIEARRLATTVRAEVLRLRKKKGMVYNPDDHDTWSAGSFFTNPIVSPEVVQHVRTVVEKLHGADDAAAMPCFDASGGRKKLSAAWLIERAGYPKGYPEDGPARLSTKHTLALTNRGSATTEDLVELARTVRNGVEKTFGVSLAPEPVWVGVSL</sequence>
<dbReference type="Gene3D" id="3.30.465.10">
    <property type="match status" value="1"/>
</dbReference>
<evidence type="ECO:0000256" key="8">
    <source>
        <dbReference type="ARBA" id="ARBA00022630"/>
    </source>
</evidence>
<evidence type="ECO:0000256" key="11">
    <source>
        <dbReference type="ARBA" id="ARBA00022960"/>
    </source>
</evidence>
<dbReference type="EMBL" id="UARK01000001">
    <property type="protein sequence ID" value="SPW24230.1"/>
    <property type="molecule type" value="Genomic_DNA"/>
</dbReference>
<dbReference type="PANTHER" id="PTHR21071">
    <property type="entry name" value="UDP-N-ACETYLENOLPYRUVOYLGLUCOSAMINE REDUCTASE"/>
    <property type="match status" value="1"/>
</dbReference>
<evidence type="ECO:0000256" key="5">
    <source>
        <dbReference type="ARBA" id="ARBA00010485"/>
    </source>
</evidence>
<evidence type="ECO:0000313" key="19">
    <source>
        <dbReference type="Proteomes" id="UP000249886"/>
    </source>
</evidence>
<dbReference type="GO" id="GO:0008360">
    <property type="term" value="P:regulation of cell shape"/>
    <property type="evidence" value="ECO:0007669"/>
    <property type="project" value="UniProtKB-KW"/>
</dbReference>
<dbReference type="Pfam" id="PF01565">
    <property type="entry name" value="FAD_binding_4"/>
    <property type="match status" value="1"/>
</dbReference>
<dbReference type="InterPro" id="IPR016167">
    <property type="entry name" value="FAD-bd_PCMH_sub1"/>
</dbReference>
<dbReference type="HAMAP" id="MF_00037">
    <property type="entry name" value="MurB"/>
    <property type="match status" value="1"/>
</dbReference>
<dbReference type="GO" id="GO:0009252">
    <property type="term" value="P:peptidoglycan biosynthetic process"/>
    <property type="evidence" value="ECO:0007669"/>
    <property type="project" value="UniProtKB-UniRule"/>
</dbReference>
<keyword evidence="10 17" id="KW-0521">NADP</keyword>
<dbReference type="SUPFAM" id="SSF56194">
    <property type="entry name" value="Uridine diphospho-N-Acetylenolpyruvylglucosamine reductase, MurB, C-terminal domain"/>
    <property type="match status" value="1"/>
</dbReference>
<dbReference type="Pfam" id="PF02873">
    <property type="entry name" value="MurB_C"/>
    <property type="match status" value="1"/>
</dbReference>
<evidence type="ECO:0000256" key="12">
    <source>
        <dbReference type="ARBA" id="ARBA00022984"/>
    </source>
</evidence>
<dbReference type="Gene3D" id="3.90.78.10">
    <property type="entry name" value="UDP-N-acetylenolpyruvoylglucosamine reductase, C-terminal domain"/>
    <property type="match status" value="1"/>
</dbReference>
<evidence type="ECO:0000256" key="15">
    <source>
        <dbReference type="ARBA" id="ARBA00023316"/>
    </source>
</evidence>
<comment type="caution">
    <text evidence="18">The sequence shown here is derived from an EMBL/GenBank/DDBJ whole genome shotgun (WGS) entry which is preliminary data.</text>
</comment>
<dbReference type="EC" id="1.3.1.98" evidence="17"/>
<dbReference type="InterPro" id="IPR016166">
    <property type="entry name" value="FAD-bd_PCMH"/>
</dbReference>
<keyword evidence="6 17" id="KW-0963">Cytoplasm</keyword>
<evidence type="ECO:0000256" key="10">
    <source>
        <dbReference type="ARBA" id="ARBA00022857"/>
    </source>
</evidence>
<proteinExistence type="inferred from homology"/>
<evidence type="ECO:0000256" key="14">
    <source>
        <dbReference type="ARBA" id="ARBA00023306"/>
    </source>
</evidence>
<evidence type="ECO:0000256" key="7">
    <source>
        <dbReference type="ARBA" id="ARBA00022618"/>
    </source>
</evidence>
<comment type="catalytic activity">
    <reaction evidence="16 17">
        <text>UDP-N-acetyl-alpha-D-muramate + NADP(+) = UDP-N-acetyl-3-O-(1-carboxyvinyl)-alpha-D-glucosamine + NADPH + H(+)</text>
        <dbReference type="Rhea" id="RHEA:12248"/>
        <dbReference type="ChEBI" id="CHEBI:15378"/>
        <dbReference type="ChEBI" id="CHEBI:57783"/>
        <dbReference type="ChEBI" id="CHEBI:58349"/>
        <dbReference type="ChEBI" id="CHEBI:68483"/>
        <dbReference type="ChEBI" id="CHEBI:70757"/>
        <dbReference type="EC" id="1.3.1.98"/>
    </reaction>
</comment>
<keyword evidence="7 17" id="KW-0132">Cell division</keyword>
<dbReference type="AlphaFoldDB" id="A0A6H9XSJ7"/>
<evidence type="ECO:0000256" key="17">
    <source>
        <dbReference type="HAMAP-Rule" id="MF_00037"/>
    </source>
</evidence>
<dbReference type="InterPro" id="IPR016169">
    <property type="entry name" value="FAD-bd_PCMH_sub2"/>
</dbReference>
<dbReference type="GO" id="GO:0071555">
    <property type="term" value="P:cell wall organization"/>
    <property type="evidence" value="ECO:0007669"/>
    <property type="project" value="UniProtKB-KW"/>
</dbReference>
<dbReference type="NCBIfam" id="NF010478">
    <property type="entry name" value="PRK13903.1"/>
    <property type="match status" value="1"/>
</dbReference>
<comment type="pathway">
    <text evidence="4 17">Cell wall biogenesis; peptidoglycan biosynthesis.</text>
</comment>
<keyword evidence="12 17" id="KW-0573">Peptidoglycan synthesis</keyword>
<feature type="active site" description="Proton donor" evidence="17">
    <location>
        <position position="267"/>
    </location>
</feature>
<dbReference type="InterPro" id="IPR006094">
    <property type="entry name" value="Oxid_FAD_bind_N"/>
</dbReference>